<dbReference type="OrthoDB" id="2342176at2759"/>
<name>A0A4P9XMT1_9FUNG</name>
<evidence type="ECO:0000313" key="2">
    <source>
        <dbReference type="Proteomes" id="UP000271241"/>
    </source>
</evidence>
<evidence type="ECO:0000313" key="1">
    <source>
        <dbReference type="EMBL" id="RKP07205.1"/>
    </source>
</evidence>
<dbReference type="AlphaFoldDB" id="A0A4P9XMT1"/>
<dbReference type="Gene3D" id="2.70.50.70">
    <property type="match status" value="1"/>
</dbReference>
<proteinExistence type="predicted"/>
<gene>
    <name evidence="1" type="ORF">THASP1DRAFT_6962</name>
</gene>
<feature type="non-terminal residue" evidence="1">
    <location>
        <position position="170"/>
    </location>
</feature>
<sequence>VLLAVLAPVHAHMAMEQPPPRGSKYQPYATNIDYSITSPTQSMCQGKPAGPISATLQAGTAVQVTLGGGAPHNGGHCQFSLSYDGGKTFVVLKDVMDTCMVDSLHYSVPLPATAPGSKRAIFAWSWINAVGNREYYMNCADVAIKGPANGKIVGKKMLVANIPGTPTVPE</sequence>
<organism evidence="1 2">
    <name type="scientific">Thamnocephalis sphaerospora</name>
    <dbReference type="NCBI Taxonomy" id="78915"/>
    <lineage>
        <taxon>Eukaryota</taxon>
        <taxon>Fungi</taxon>
        <taxon>Fungi incertae sedis</taxon>
        <taxon>Zoopagomycota</taxon>
        <taxon>Zoopagomycotina</taxon>
        <taxon>Zoopagomycetes</taxon>
        <taxon>Zoopagales</taxon>
        <taxon>Sigmoideomycetaceae</taxon>
        <taxon>Thamnocephalis</taxon>
    </lineage>
</organism>
<dbReference type="EMBL" id="KZ992751">
    <property type="protein sequence ID" value="RKP07205.1"/>
    <property type="molecule type" value="Genomic_DNA"/>
</dbReference>
<evidence type="ECO:0008006" key="3">
    <source>
        <dbReference type="Google" id="ProtNLM"/>
    </source>
</evidence>
<dbReference type="PANTHER" id="PTHR36182:SF1">
    <property type="entry name" value="PROTEIN, PUTATIVE (AFU_ORTHOLOGUE AFUA_6G10930)-RELATED"/>
    <property type="match status" value="1"/>
</dbReference>
<dbReference type="PANTHER" id="PTHR36182">
    <property type="entry name" value="PROTEIN, PUTATIVE (AFU_ORTHOLOGUE AFUA_6G10930)-RELATED"/>
    <property type="match status" value="1"/>
</dbReference>
<dbReference type="Proteomes" id="UP000271241">
    <property type="component" value="Unassembled WGS sequence"/>
</dbReference>
<protein>
    <recommendedName>
        <fullName evidence="3">Chitin-binding type-4 domain-containing protein</fullName>
    </recommendedName>
</protein>
<dbReference type="STRING" id="78915.A0A4P9XMT1"/>
<reference evidence="2" key="1">
    <citation type="journal article" date="2018" name="Nat. Microbiol.">
        <title>Leveraging single-cell genomics to expand the fungal tree of life.</title>
        <authorList>
            <person name="Ahrendt S.R."/>
            <person name="Quandt C.A."/>
            <person name="Ciobanu D."/>
            <person name="Clum A."/>
            <person name="Salamov A."/>
            <person name="Andreopoulos B."/>
            <person name="Cheng J.F."/>
            <person name="Woyke T."/>
            <person name="Pelin A."/>
            <person name="Henrissat B."/>
            <person name="Reynolds N.K."/>
            <person name="Benny G.L."/>
            <person name="Smith M.E."/>
            <person name="James T.Y."/>
            <person name="Grigoriev I.V."/>
        </authorList>
    </citation>
    <scope>NUCLEOTIDE SEQUENCE [LARGE SCALE GENOMIC DNA]</scope>
    <source>
        <strain evidence="2">RSA 1356</strain>
    </source>
</reference>
<feature type="non-terminal residue" evidence="1">
    <location>
        <position position="1"/>
    </location>
</feature>
<keyword evidence="2" id="KW-1185">Reference proteome</keyword>
<accession>A0A4P9XMT1</accession>